<evidence type="ECO:0000256" key="1">
    <source>
        <dbReference type="SAM" id="Phobius"/>
    </source>
</evidence>
<keyword evidence="3" id="KW-1185">Reference proteome</keyword>
<evidence type="ECO:0008006" key="4">
    <source>
        <dbReference type="Google" id="ProtNLM"/>
    </source>
</evidence>
<accession>A0A1L3J986</accession>
<dbReference type="Proteomes" id="UP000242561">
    <property type="component" value="Chromosome"/>
</dbReference>
<evidence type="ECO:0000313" key="3">
    <source>
        <dbReference type="Proteomes" id="UP000242561"/>
    </source>
</evidence>
<name>A0A1L3J986_9SPHN</name>
<protein>
    <recommendedName>
        <fullName evidence="4">DoxX family protein</fullName>
    </recommendedName>
</protein>
<feature type="transmembrane region" description="Helical" evidence="1">
    <location>
        <begin position="7"/>
        <end position="24"/>
    </location>
</feature>
<dbReference type="EMBL" id="CP018154">
    <property type="protein sequence ID" value="APG61680.1"/>
    <property type="molecule type" value="Genomic_DNA"/>
</dbReference>
<gene>
    <name evidence="2" type="ORF">LPB140_01210</name>
</gene>
<feature type="transmembrane region" description="Helical" evidence="1">
    <location>
        <begin position="76"/>
        <end position="93"/>
    </location>
</feature>
<dbReference type="RefSeq" id="WP_072558326.1">
    <property type="nucleotide sequence ID" value="NZ_CP018154.1"/>
</dbReference>
<feature type="transmembrane region" description="Helical" evidence="1">
    <location>
        <begin position="51"/>
        <end position="69"/>
    </location>
</feature>
<reference evidence="2 3" key="1">
    <citation type="submission" date="2016-11" db="EMBL/GenBank/DDBJ databases">
        <title>Sphingorhabdus sp. LPB0140, isolated from marine environment.</title>
        <authorList>
            <person name="Kim E."/>
            <person name="Yi H."/>
        </authorList>
    </citation>
    <scope>NUCLEOTIDE SEQUENCE [LARGE SCALE GENOMIC DNA]</scope>
    <source>
        <strain evidence="2 3">LPB0140</strain>
    </source>
</reference>
<feature type="transmembrane region" description="Helical" evidence="1">
    <location>
        <begin position="108"/>
        <end position="127"/>
    </location>
</feature>
<keyword evidence="1" id="KW-1133">Transmembrane helix</keyword>
<dbReference type="KEGG" id="sphl:LPB140_01210"/>
<proteinExistence type="predicted"/>
<dbReference type="OrthoDB" id="8452501at2"/>
<dbReference type="STRING" id="1913578.LPB140_01210"/>
<dbReference type="AlphaFoldDB" id="A0A1L3J986"/>
<keyword evidence="1" id="KW-0472">Membrane</keyword>
<organism evidence="2 3">
    <name type="scientific">Sphingorhabdus lutea</name>
    <dbReference type="NCBI Taxonomy" id="1913578"/>
    <lineage>
        <taxon>Bacteria</taxon>
        <taxon>Pseudomonadati</taxon>
        <taxon>Pseudomonadota</taxon>
        <taxon>Alphaproteobacteria</taxon>
        <taxon>Sphingomonadales</taxon>
        <taxon>Sphingomonadaceae</taxon>
        <taxon>Sphingorhabdus</taxon>
    </lineage>
</organism>
<evidence type="ECO:0000313" key="2">
    <source>
        <dbReference type="EMBL" id="APG61680.1"/>
    </source>
</evidence>
<sequence>MGKAYSLLFLRVSTGLLTIIWGLIKVMKPDAGVGVANKYYGGVGAMDALQMPWGIVQIIIGLLVILGLFRKISYGLHALMLCLGAAAIWKYLADPFGLYLLEEGKNQILFFPSLTVAAATLVMLAFLDEDRLSLDHKRAK</sequence>
<keyword evidence="1" id="KW-0812">Transmembrane</keyword>